<evidence type="ECO:0000313" key="3">
    <source>
        <dbReference type="Proteomes" id="UP001139648"/>
    </source>
</evidence>
<evidence type="ECO:0000313" key="2">
    <source>
        <dbReference type="EMBL" id="MCP2362838.1"/>
    </source>
</evidence>
<gene>
    <name evidence="2" type="ORF">HD597_009858</name>
</gene>
<dbReference type="AlphaFoldDB" id="A0A9X2GXN8"/>
<comment type="caution">
    <text evidence="2">The sequence shown here is derived from an EMBL/GenBank/DDBJ whole genome shotgun (WGS) entry which is preliminary data.</text>
</comment>
<organism evidence="2 3">
    <name type="scientific">Nonomuraea thailandensis</name>
    <dbReference type="NCBI Taxonomy" id="1188745"/>
    <lineage>
        <taxon>Bacteria</taxon>
        <taxon>Bacillati</taxon>
        <taxon>Actinomycetota</taxon>
        <taxon>Actinomycetes</taxon>
        <taxon>Streptosporangiales</taxon>
        <taxon>Streptosporangiaceae</taxon>
        <taxon>Nonomuraea</taxon>
    </lineage>
</organism>
<protein>
    <submittedName>
        <fullName evidence="2">Flp pilus assembly protein TadB</fullName>
    </submittedName>
</protein>
<accession>A0A9X2GXN8</accession>
<keyword evidence="1" id="KW-1133">Transmembrane helix</keyword>
<keyword evidence="1" id="KW-0812">Transmembrane</keyword>
<feature type="transmembrane region" description="Helical" evidence="1">
    <location>
        <begin position="28"/>
        <end position="49"/>
    </location>
</feature>
<proteinExistence type="predicted"/>
<keyword evidence="1" id="KW-0472">Membrane</keyword>
<reference evidence="2" key="1">
    <citation type="submission" date="2022-06" db="EMBL/GenBank/DDBJ databases">
        <title>Sequencing the genomes of 1000 actinobacteria strains.</title>
        <authorList>
            <person name="Klenk H.-P."/>
        </authorList>
    </citation>
    <scope>NUCLEOTIDE SEQUENCE</scope>
    <source>
        <strain evidence="2">DSM 46694</strain>
    </source>
</reference>
<dbReference type="Proteomes" id="UP001139648">
    <property type="component" value="Unassembled WGS sequence"/>
</dbReference>
<keyword evidence="3" id="KW-1185">Reference proteome</keyword>
<name>A0A9X2GXN8_9ACTN</name>
<dbReference type="EMBL" id="JAMZEB010000002">
    <property type="protein sequence ID" value="MCP2362838.1"/>
    <property type="molecule type" value="Genomic_DNA"/>
</dbReference>
<evidence type="ECO:0000256" key="1">
    <source>
        <dbReference type="SAM" id="Phobius"/>
    </source>
</evidence>
<sequence>MLAALPALGLLMAAALNMHPLSFLFGTLPGLMCLIAGITLDVCGLWWTARMAARAQA</sequence>